<reference evidence="1 2" key="1">
    <citation type="submission" date="2023-07" db="EMBL/GenBank/DDBJ databases">
        <authorList>
            <person name="Peeters C."/>
        </authorList>
    </citation>
    <scope>NUCLEOTIDE SEQUENCE [LARGE SCALE GENOMIC DNA]</scope>
    <source>
        <strain evidence="1 2">R-16034</strain>
    </source>
</reference>
<dbReference type="Proteomes" id="UP001189225">
    <property type="component" value="Unassembled WGS sequence"/>
</dbReference>
<comment type="caution">
    <text evidence="1">The sequence shown here is derived from an EMBL/GenBank/DDBJ whole genome shotgun (WGS) entry which is preliminary data.</text>
</comment>
<organism evidence="1 2">
    <name type="scientific">Ralstonia edaphi</name>
    <dbReference type="NCBI Taxonomy" id="3058599"/>
    <lineage>
        <taxon>Bacteria</taxon>
        <taxon>Pseudomonadati</taxon>
        <taxon>Pseudomonadota</taxon>
        <taxon>Betaproteobacteria</taxon>
        <taxon>Burkholderiales</taxon>
        <taxon>Burkholderiaceae</taxon>
        <taxon>Ralstonia</taxon>
    </lineage>
</organism>
<name>A0AB72X416_9RALS</name>
<evidence type="ECO:0000313" key="2">
    <source>
        <dbReference type="Proteomes" id="UP001189225"/>
    </source>
</evidence>
<sequence length="144" mass="15950">MSRRDRSVFVGFSGLHGVIGIEKKILNNISPERFHLMQIGGLSYPWNLIWQGLGDHHFESCDRLCRRGSANVFVPYLGSLKSGIDIFTTVFAVRSFTYAFAGYTFRWCPVSKENGPLMRAVSLRAAGYCYSAAAGTTGRTTLDG</sequence>
<evidence type="ECO:0000313" key="1">
    <source>
        <dbReference type="EMBL" id="CAJ0738856.1"/>
    </source>
</evidence>
<gene>
    <name evidence="1" type="ORF">R16034_01340</name>
</gene>
<keyword evidence="2" id="KW-1185">Reference proteome</keyword>
<accession>A0AB72X416</accession>
<proteinExistence type="predicted"/>
<protein>
    <submittedName>
        <fullName evidence="1">Uncharacterized protein</fullName>
    </submittedName>
</protein>
<dbReference type="AlphaFoldDB" id="A0AB72X416"/>
<dbReference type="EMBL" id="CATWHI010000002">
    <property type="protein sequence ID" value="CAJ0738856.1"/>
    <property type="molecule type" value="Genomic_DNA"/>
</dbReference>